<protein>
    <submittedName>
        <fullName evidence="1">Uncharacterized protein</fullName>
    </submittedName>
</protein>
<proteinExistence type="predicted"/>
<name>A0ACB8UU71_9EURO</name>
<organism evidence="1">
    <name type="scientific">Ophidiomyces ophidiicola</name>
    <dbReference type="NCBI Taxonomy" id="1387563"/>
    <lineage>
        <taxon>Eukaryota</taxon>
        <taxon>Fungi</taxon>
        <taxon>Dikarya</taxon>
        <taxon>Ascomycota</taxon>
        <taxon>Pezizomycotina</taxon>
        <taxon>Eurotiomycetes</taxon>
        <taxon>Eurotiomycetidae</taxon>
        <taxon>Onygenales</taxon>
        <taxon>Onygenaceae</taxon>
        <taxon>Ophidiomyces</taxon>
    </lineage>
</organism>
<comment type="caution">
    <text evidence="1">The sequence shown here is derived from an EMBL/GenBank/DDBJ whole genome shotgun (WGS) entry which is preliminary data.</text>
</comment>
<reference evidence="1" key="1">
    <citation type="journal article" date="2022" name="bioRxiv">
        <title>Population genetic analysis of Ophidiomyces ophidiicola, the causative agent of snake fungal disease, indicates recent introductions to the USA.</title>
        <authorList>
            <person name="Ladner J.T."/>
            <person name="Palmer J.M."/>
            <person name="Ettinger C.L."/>
            <person name="Stajich J.E."/>
            <person name="Farrell T.M."/>
            <person name="Glorioso B.M."/>
            <person name="Lawson B."/>
            <person name="Price S.J."/>
            <person name="Stengle A.G."/>
            <person name="Grear D.A."/>
            <person name="Lorch J.M."/>
        </authorList>
    </citation>
    <scope>NUCLEOTIDE SEQUENCE</scope>
    <source>
        <strain evidence="1">NWHC 24266-5</strain>
    </source>
</reference>
<gene>
    <name evidence="1" type="ORF">LOY88_004251</name>
</gene>
<dbReference type="EMBL" id="JALBCA010000062">
    <property type="protein sequence ID" value="KAI2385166.1"/>
    <property type="molecule type" value="Genomic_DNA"/>
</dbReference>
<accession>A0ACB8UU71</accession>
<sequence>MEPSDQDAESHSESSVEQAPPDVPVKLGRSGALAALVAFGTGVALGASHGSQKSALRFRAENAHRFPTDPSGWYQYHKSKNYVSMLGGLKEGVKLGTKLSVGVLGFSLLENIVDQARPGNRDFLSTVTAGLTFSGIYSLIARHDVYTAARISKLGLKFSLVYGLGQDLLALGQGRKPGYIAWIYKGKDSTSEAV</sequence>
<evidence type="ECO:0000313" key="1">
    <source>
        <dbReference type="EMBL" id="KAI2385166.1"/>
    </source>
</evidence>